<sequence length="107" mass="11829">MALTIMQGDQYAIPFVGKLNGEPLDLTKIEQIEFVVGPLRKVYPGEVTTDEDGTFLFPLTQEETFAFKSSMLSGQVRVKFTGATKPEVIGLPTGFIRVLDSMSREVL</sequence>
<accession>A0A8S5NIF4</accession>
<proteinExistence type="predicted"/>
<name>A0A8S5NIF4_9CAUD</name>
<dbReference type="EMBL" id="BK015174">
    <property type="protein sequence ID" value="DAD94156.1"/>
    <property type="molecule type" value="Genomic_DNA"/>
</dbReference>
<protein>
    <submittedName>
        <fullName evidence="1">Uncharacterized protein</fullName>
    </submittedName>
</protein>
<organism evidence="1">
    <name type="scientific">Siphoviridae sp. cttpk5</name>
    <dbReference type="NCBI Taxonomy" id="2826496"/>
    <lineage>
        <taxon>Viruses</taxon>
        <taxon>Duplodnaviria</taxon>
        <taxon>Heunggongvirae</taxon>
        <taxon>Uroviricota</taxon>
        <taxon>Caudoviricetes</taxon>
    </lineage>
</organism>
<evidence type="ECO:0000313" key="1">
    <source>
        <dbReference type="EMBL" id="DAD94156.1"/>
    </source>
</evidence>
<reference evidence="1" key="1">
    <citation type="journal article" date="2021" name="Proc. Natl. Acad. Sci. U.S.A.">
        <title>A Catalog of Tens of Thousands of Viruses from Human Metagenomes Reveals Hidden Associations with Chronic Diseases.</title>
        <authorList>
            <person name="Tisza M.J."/>
            <person name="Buck C.B."/>
        </authorList>
    </citation>
    <scope>NUCLEOTIDE SEQUENCE</scope>
    <source>
        <strain evidence="1">Cttpk5</strain>
    </source>
</reference>